<dbReference type="Proteomes" id="UP000672602">
    <property type="component" value="Unassembled WGS sequence"/>
</dbReference>
<dbReference type="InterPro" id="IPR050109">
    <property type="entry name" value="HTH-type_TetR-like_transc_reg"/>
</dbReference>
<dbReference type="Pfam" id="PF13977">
    <property type="entry name" value="TetR_C_6"/>
    <property type="match status" value="1"/>
</dbReference>
<dbReference type="InterPro" id="IPR039538">
    <property type="entry name" value="BetI_C"/>
</dbReference>
<accession>A0A8J7S311</accession>
<protein>
    <recommendedName>
        <fullName evidence="7">HTH-type transcriptional regulator BetI</fullName>
    </recommendedName>
</protein>
<dbReference type="PROSITE" id="PS01081">
    <property type="entry name" value="HTH_TETR_1"/>
    <property type="match status" value="1"/>
</dbReference>
<evidence type="ECO:0000256" key="4">
    <source>
        <dbReference type="ARBA" id="ARBA00023125"/>
    </source>
</evidence>
<comment type="function">
    <text evidence="7">Repressor involved in choline regulation of the bet genes.</text>
</comment>
<evidence type="ECO:0000256" key="6">
    <source>
        <dbReference type="ARBA" id="ARBA00024936"/>
    </source>
</evidence>
<dbReference type="PROSITE" id="PS50977">
    <property type="entry name" value="HTH_TETR_2"/>
    <property type="match status" value="1"/>
</dbReference>
<dbReference type="PRINTS" id="PR00455">
    <property type="entry name" value="HTHTETR"/>
</dbReference>
<name>A0A8J7S311_9PROT</name>
<dbReference type="Gene3D" id="1.10.357.10">
    <property type="entry name" value="Tetracycline Repressor, domain 2"/>
    <property type="match status" value="1"/>
</dbReference>
<dbReference type="PANTHER" id="PTHR30055:SF234">
    <property type="entry name" value="HTH-TYPE TRANSCRIPTIONAL REGULATOR BETI"/>
    <property type="match status" value="1"/>
</dbReference>
<dbReference type="UniPathway" id="UPA00529"/>
<dbReference type="InterPro" id="IPR036271">
    <property type="entry name" value="Tet_transcr_reg_TetR-rel_C_sf"/>
</dbReference>
<comment type="function">
    <text evidence="6">Repressor involved in the biosynthesis of the osmoprotectant glycine betaine. It represses transcription of the choline transporter BetT and the genes of BetAB involved in the synthesis of glycine betaine.</text>
</comment>
<gene>
    <name evidence="7 10" type="primary">betI</name>
    <name evidence="10" type="ORF">KAJ83_12130</name>
</gene>
<dbReference type="InterPro" id="IPR017757">
    <property type="entry name" value="Tscrpt_rep_BetI"/>
</dbReference>
<evidence type="ECO:0000256" key="1">
    <source>
        <dbReference type="ARBA" id="ARBA00004719"/>
    </source>
</evidence>
<dbReference type="EMBL" id="JAGMWN010000005">
    <property type="protein sequence ID" value="MBP5857759.1"/>
    <property type="molecule type" value="Genomic_DNA"/>
</dbReference>
<feature type="domain" description="HTH tetR-type" evidence="9">
    <location>
        <begin position="8"/>
        <end position="68"/>
    </location>
</feature>
<dbReference type="InterPro" id="IPR023772">
    <property type="entry name" value="DNA-bd_HTH_TetR-type_CS"/>
</dbReference>
<keyword evidence="3 7" id="KW-0805">Transcription regulation</keyword>
<feature type="DNA-binding region" description="H-T-H motif" evidence="7 8">
    <location>
        <begin position="31"/>
        <end position="50"/>
    </location>
</feature>
<dbReference type="NCBIfam" id="NF001978">
    <property type="entry name" value="PRK00767.1"/>
    <property type="match status" value="1"/>
</dbReference>
<dbReference type="GO" id="GO:0045892">
    <property type="term" value="P:negative regulation of DNA-templated transcription"/>
    <property type="evidence" value="ECO:0007669"/>
    <property type="project" value="UniProtKB-UniRule"/>
</dbReference>
<keyword evidence="11" id="KW-1185">Reference proteome</keyword>
<comment type="caution">
    <text evidence="10">The sequence shown here is derived from an EMBL/GenBank/DDBJ whole genome shotgun (WGS) entry which is preliminary data.</text>
</comment>
<dbReference type="InterPro" id="IPR009057">
    <property type="entry name" value="Homeodomain-like_sf"/>
</dbReference>
<evidence type="ECO:0000256" key="5">
    <source>
        <dbReference type="ARBA" id="ARBA00023163"/>
    </source>
</evidence>
<evidence type="ECO:0000256" key="3">
    <source>
        <dbReference type="ARBA" id="ARBA00023015"/>
    </source>
</evidence>
<dbReference type="InterPro" id="IPR001647">
    <property type="entry name" value="HTH_TetR"/>
</dbReference>
<reference evidence="10" key="1">
    <citation type="submission" date="2021-04" db="EMBL/GenBank/DDBJ databases">
        <authorList>
            <person name="Zhang D.-C."/>
        </authorList>
    </citation>
    <scope>NUCLEOTIDE SEQUENCE</scope>
    <source>
        <strain evidence="10">CGMCC 1.15697</strain>
    </source>
</reference>
<evidence type="ECO:0000256" key="7">
    <source>
        <dbReference type="HAMAP-Rule" id="MF_00768"/>
    </source>
</evidence>
<evidence type="ECO:0000259" key="9">
    <source>
        <dbReference type="PROSITE" id="PS50977"/>
    </source>
</evidence>
<dbReference type="SUPFAM" id="SSF46689">
    <property type="entry name" value="Homeodomain-like"/>
    <property type="match status" value="1"/>
</dbReference>
<keyword evidence="5 7" id="KW-0804">Transcription</keyword>
<dbReference type="GO" id="GO:0000976">
    <property type="term" value="F:transcription cis-regulatory region binding"/>
    <property type="evidence" value="ECO:0007669"/>
    <property type="project" value="TreeGrafter"/>
</dbReference>
<evidence type="ECO:0000313" key="11">
    <source>
        <dbReference type="Proteomes" id="UP000672602"/>
    </source>
</evidence>
<dbReference type="GO" id="GO:0003700">
    <property type="term" value="F:DNA-binding transcription factor activity"/>
    <property type="evidence" value="ECO:0007669"/>
    <property type="project" value="UniProtKB-UniRule"/>
</dbReference>
<keyword evidence="4 7" id="KW-0238">DNA-binding</keyword>
<keyword evidence="2 7" id="KW-0678">Repressor</keyword>
<dbReference type="AlphaFoldDB" id="A0A8J7S311"/>
<evidence type="ECO:0000256" key="2">
    <source>
        <dbReference type="ARBA" id="ARBA00022491"/>
    </source>
</evidence>
<evidence type="ECO:0000256" key="8">
    <source>
        <dbReference type="PROSITE-ProRule" id="PRU00335"/>
    </source>
</evidence>
<dbReference type="Pfam" id="PF00440">
    <property type="entry name" value="TetR_N"/>
    <property type="match status" value="1"/>
</dbReference>
<proteinExistence type="inferred from homology"/>
<sequence>MPKLGMEPIRRRQLIEATVAAIHEQGLAEATVKQISARAGVSSGIIHHYFGGKDALLAATMRAMLRDLRREVNTRLATAQTPEARLEAVIEASFSIDQFSGAVQTAWLSFWAQTPHSPSLARLARLYLRRLRSTLRHALRGVIADEAAVEEAADGLAAIIDGLWLTAAVAPRSIDPAAARRIAWNYVRAQIALAERDGIQGS</sequence>
<evidence type="ECO:0000313" key="10">
    <source>
        <dbReference type="EMBL" id="MBP5857759.1"/>
    </source>
</evidence>
<dbReference type="RefSeq" id="WP_210682338.1">
    <property type="nucleotide sequence ID" value="NZ_JAGMWN010000005.1"/>
</dbReference>
<dbReference type="NCBIfam" id="TIGR03384">
    <property type="entry name" value="betaine_BetI"/>
    <property type="match status" value="1"/>
</dbReference>
<dbReference type="SUPFAM" id="SSF48498">
    <property type="entry name" value="Tetracyclin repressor-like, C-terminal domain"/>
    <property type="match status" value="1"/>
</dbReference>
<dbReference type="PANTHER" id="PTHR30055">
    <property type="entry name" value="HTH-TYPE TRANSCRIPTIONAL REGULATOR RUTR"/>
    <property type="match status" value="1"/>
</dbReference>
<organism evidence="10 11">
    <name type="scientific">Marivibrio halodurans</name>
    <dbReference type="NCBI Taxonomy" id="2039722"/>
    <lineage>
        <taxon>Bacteria</taxon>
        <taxon>Pseudomonadati</taxon>
        <taxon>Pseudomonadota</taxon>
        <taxon>Alphaproteobacteria</taxon>
        <taxon>Rhodospirillales</taxon>
        <taxon>Rhodospirillaceae</taxon>
        <taxon>Marivibrio</taxon>
    </lineage>
</organism>
<dbReference type="HAMAP" id="MF_00768">
    <property type="entry name" value="HTH_type_BetI"/>
    <property type="match status" value="1"/>
</dbReference>
<comment type="pathway">
    <text evidence="1 7">Amine and polyamine biosynthesis; betaine biosynthesis via choline pathway [regulation].</text>
</comment>
<dbReference type="GO" id="GO:0019285">
    <property type="term" value="P:glycine betaine biosynthetic process from choline"/>
    <property type="evidence" value="ECO:0007669"/>
    <property type="project" value="UniProtKB-UniRule"/>
</dbReference>